<evidence type="ECO:0000256" key="2">
    <source>
        <dbReference type="SAM" id="MobiDB-lite"/>
    </source>
</evidence>
<evidence type="ECO:0000259" key="3">
    <source>
        <dbReference type="Pfam" id="PF14160"/>
    </source>
</evidence>
<evidence type="ECO:0000313" key="6">
    <source>
        <dbReference type="Proteomes" id="UP000770717"/>
    </source>
</evidence>
<dbReference type="InterPro" id="IPR025741">
    <property type="entry name" value="FAM110_C"/>
</dbReference>
<dbReference type="InterPro" id="IPR025740">
    <property type="entry name" value="FAM110"/>
</dbReference>
<name>A0A8J6FUC6_ELECQ</name>
<feature type="compositionally biased region" description="Polar residues" evidence="2">
    <location>
        <begin position="142"/>
        <end position="174"/>
    </location>
</feature>
<dbReference type="EMBL" id="WNTK01000001">
    <property type="protein sequence ID" value="KAG9493165.1"/>
    <property type="molecule type" value="Genomic_DNA"/>
</dbReference>
<keyword evidence="6" id="KW-1185">Reference proteome</keyword>
<organism evidence="5 6">
    <name type="scientific">Eleutherodactylus coqui</name>
    <name type="common">Puerto Rican coqui</name>
    <dbReference type="NCBI Taxonomy" id="57060"/>
    <lineage>
        <taxon>Eukaryota</taxon>
        <taxon>Metazoa</taxon>
        <taxon>Chordata</taxon>
        <taxon>Craniata</taxon>
        <taxon>Vertebrata</taxon>
        <taxon>Euteleostomi</taxon>
        <taxon>Amphibia</taxon>
        <taxon>Batrachia</taxon>
        <taxon>Anura</taxon>
        <taxon>Neobatrachia</taxon>
        <taxon>Hyloidea</taxon>
        <taxon>Eleutherodactylidae</taxon>
        <taxon>Eleutherodactylinae</taxon>
        <taxon>Eleutherodactylus</taxon>
        <taxon>Eleutherodactylus</taxon>
    </lineage>
</organism>
<dbReference type="AlphaFoldDB" id="A0A8J6FUC6"/>
<reference evidence="5" key="1">
    <citation type="thesis" date="2020" institute="ProQuest LLC" country="789 East Eisenhower Parkway, Ann Arbor, MI, USA">
        <title>Comparative Genomics and Chromosome Evolution.</title>
        <authorList>
            <person name="Mudd A.B."/>
        </authorList>
    </citation>
    <scope>NUCLEOTIDE SEQUENCE</scope>
    <source>
        <strain evidence="5">HN-11 Male</strain>
        <tissue evidence="5">Kidney and liver</tissue>
    </source>
</reference>
<sequence length="375" mass="41999">MTPVVHLVPRSGSNGRVTASDRLEADKAKYVKSPQVIHRRQNPAINANFTPALSRKSSLLPCDSQFQPEYSFNNLFSSTTEQETQKQSDSDLNKRNDVLRNPAIAMASLPPQTLLFHGSTLSPSMWRKQTNHNFEPQKEQARSLNSKSPLSQSFFTSNYGSNPQTTPGSPTTNPHCLRRLSGKRMNRPDSLIIYRQKRDVALSSKETSNEEAGLVIRLLQGTPLLKRSFRFSQNPAQTCTQEVPLSPRLQRGKEKTFVCQTPCATSSTVQEVPLEEQLTFSDFEAHTFFESCGLEGSLLNLLNSCHNGENTPMGSLESMDRVSGALGVTEEDKEEKTPVSVIERNARVIKWIYSCHQARSIKVQEKKQLTRESTV</sequence>
<dbReference type="Proteomes" id="UP000770717">
    <property type="component" value="Unassembled WGS sequence"/>
</dbReference>
<dbReference type="OrthoDB" id="10028183at2759"/>
<dbReference type="Pfam" id="PF14160">
    <property type="entry name" value="FAM110_C"/>
    <property type="match status" value="1"/>
</dbReference>
<gene>
    <name evidence="5" type="ORF">GDO78_001203</name>
</gene>
<evidence type="ECO:0000259" key="4">
    <source>
        <dbReference type="Pfam" id="PF14161"/>
    </source>
</evidence>
<proteinExistence type="inferred from homology"/>
<feature type="region of interest" description="Disordered" evidence="2">
    <location>
        <begin position="133"/>
        <end position="182"/>
    </location>
</feature>
<feature type="domain" description="Centrosome-associated FAM110 N-terminal" evidence="4">
    <location>
        <begin position="13"/>
        <end position="44"/>
    </location>
</feature>
<feature type="domain" description="Centrosome-associated FAM110 C-terminal" evidence="3">
    <location>
        <begin position="278"/>
        <end position="358"/>
    </location>
</feature>
<dbReference type="InterPro" id="IPR025739">
    <property type="entry name" value="FAM110_N"/>
</dbReference>
<comment type="similarity">
    <text evidence="1">Belongs to the FAM110 family.</text>
</comment>
<comment type="caution">
    <text evidence="5">The sequence shown here is derived from an EMBL/GenBank/DDBJ whole genome shotgun (WGS) entry which is preliminary data.</text>
</comment>
<protein>
    <submittedName>
        <fullName evidence="5">Uncharacterized protein</fullName>
    </submittedName>
</protein>
<accession>A0A8J6FUC6</accession>
<dbReference type="PANTHER" id="PTHR14758">
    <property type="entry name" value="AGAP005440-PA"/>
    <property type="match status" value="1"/>
</dbReference>
<evidence type="ECO:0000256" key="1">
    <source>
        <dbReference type="ARBA" id="ARBA00010576"/>
    </source>
</evidence>
<dbReference type="Pfam" id="PF14161">
    <property type="entry name" value="FAM110_N"/>
    <property type="match status" value="1"/>
</dbReference>
<dbReference type="PANTHER" id="PTHR14758:SF3">
    <property type="entry name" value="PROTEIN FAM110D"/>
    <property type="match status" value="1"/>
</dbReference>
<evidence type="ECO:0000313" key="5">
    <source>
        <dbReference type="EMBL" id="KAG9493165.1"/>
    </source>
</evidence>